<sequence>MFSFTVRAMVYIVLELKELIGTCDLLFKTFSCWRTLPALMGLQRQQEARKARWREKVLQVVPDYTPPED</sequence>
<keyword evidence="2" id="KW-1185">Reference proteome</keyword>
<accession>A0A8S4E2M5</accession>
<gene>
    <name evidence="1" type="ORF">PLXY2_LOCUS4091</name>
</gene>
<name>A0A8S4E2M5_PLUXY</name>
<proteinExistence type="predicted"/>
<protein>
    <submittedName>
        <fullName evidence="1">(diamondback moth) hypothetical protein</fullName>
    </submittedName>
</protein>
<comment type="caution">
    <text evidence="1">The sequence shown here is derived from an EMBL/GenBank/DDBJ whole genome shotgun (WGS) entry which is preliminary data.</text>
</comment>
<dbReference type="Proteomes" id="UP000653454">
    <property type="component" value="Unassembled WGS sequence"/>
</dbReference>
<organism evidence="1 2">
    <name type="scientific">Plutella xylostella</name>
    <name type="common">Diamondback moth</name>
    <name type="synonym">Plutella maculipennis</name>
    <dbReference type="NCBI Taxonomy" id="51655"/>
    <lineage>
        <taxon>Eukaryota</taxon>
        <taxon>Metazoa</taxon>
        <taxon>Ecdysozoa</taxon>
        <taxon>Arthropoda</taxon>
        <taxon>Hexapoda</taxon>
        <taxon>Insecta</taxon>
        <taxon>Pterygota</taxon>
        <taxon>Neoptera</taxon>
        <taxon>Endopterygota</taxon>
        <taxon>Lepidoptera</taxon>
        <taxon>Glossata</taxon>
        <taxon>Ditrysia</taxon>
        <taxon>Yponomeutoidea</taxon>
        <taxon>Plutellidae</taxon>
        <taxon>Plutella</taxon>
    </lineage>
</organism>
<evidence type="ECO:0000313" key="1">
    <source>
        <dbReference type="EMBL" id="CAG9109170.1"/>
    </source>
</evidence>
<reference evidence="1" key="1">
    <citation type="submission" date="2020-11" db="EMBL/GenBank/DDBJ databases">
        <authorList>
            <person name="Whiteford S."/>
        </authorList>
    </citation>
    <scope>NUCLEOTIDE SEQUENCE</scope>
</reference>
<evidence type="ECO:0000313" key="2">
    <source>
        <dbReference type="Proteomes" id="UP000653454"/>
    </source>
</evidence>
<dbReference type="AlphaFoldDB" id="A0A8S4E2M5"/>
<dbReference type="EMBL" id="CAJHNJ030000011">
    <property type="protein sequence ID" value="CAG9109170.1"/>
    <property type="molecule type" value="Genomic_DNA"/>
</dbReference>